<evidence type="ECO:0000256" key="1">
    <source>
        <dbReference type="SAM" id="MobiDB-lite"/>
    </source>
</evidence>
<dbReference type="EMBL" id="AMZH03000472">
    <property type="protein sequence ID" value="RRT83560.1"/>
    <property type="molecule type" value="Genomic_DNA"/>
</dbReference>
<feature type="region of interest" description="Disordered" evidence="1">
    <location>
        <begin position="1"/>
        <end position="81"/>
    </location>
</feature>
<proteinExistence type="predicted"/>
<sequence length="191" mass="20922">MSETNPHSPIADPLETRCLDPKVRSRSRSTSSSEGQPRAVTAPRGARPMHDLRSERGRRITKTSTSHSSREASSTHKSGLIDEDLVTQTSTLTGFIGDFVSPVGATTIPITFGGELRSKTLMVSFMVVKLPSTYNAIIGCPTLNRLKAVVSIYHRLLKFLTRAGVGEVRSDPRESRQCYLTATTLSKKSKF</sequence>
<evidence type="ECO:0000313" key="2">
    <source>
        <dbReference type="EMBL" id="RRT83560.1"/>
    </source>
</evidence>
<protein>
    <submittedName>
        <fullName evidence="2">Uncharacterized protein</fullName>
    </submittedName>
</protein>
<dbReference type="PANTHER" id="PTHR33240">
    <property type="entry name" value="OS08G0508500 PROTEIN"/>
    <property type="match status" value="1"/>
</dbReference>
<feature type="compositionally biased region" description="Basic and acidic residues" evidence="1">
    <location>
        <begin position="48"/>
        <end position="58"/>
    </location>
</feature>
<dbReference type="AlphaFoldDB" id="A0A427B512"/>
<accession>A0A427B512</accession>
<gene>
    <name evidence="2" type="ORF">B296_00011199</name>
</gene>
<dbReference type="Proteomes" id="UP000287651">
    <property type="component" value="Unassembled WGS sequence"/>
</dbReference>
<name>A0A427B512_ENSVE</name>
<dbReference type="PANTHER" id="PTHR33240:SF8">
    <property type="entry name" value="OS03G0439900 PROTEIN"/>
    <property type="match status" value="1"/>
</dbReference>
<feature type="compositionally biased region" description="Basic and acidic residues" evidence="1">
    <location>
        <begin position="14"/>
        <end position="23"/>
    </location>
</feature>
<organism evidence="2 3">
    <name type="scientific">Ensete ventricosum</name>
    <name type="common">Abyssinian banana</name>
    <name type="synonym">Musa ensete</name>
    <dbReference type="NCBI Taxonomy" id="4639"/>
    <lineage>
        <taxon>Eukaryota</taxon>
        <taxon>Viridiplantae</taxon>
        <taxon>Streptophyta</taxon>
        <taxon>Embryophyta</taxon>
        <taxon>Tracheophyta</taxon>
        <taxon>Spermatophyta</taxon>
        <taxon>Magnoliopsida</taxon>
        <taxon>Liliopsida</taxon>
        <taxon>Zingiberales</taxon>
        <taxon>Musaceae</taxon>
        <taxon>Ensete</taxon>
    </lineage>
</organism>
<reference evidence="2 3" key="1">
    <citation type="journal article" date="2014" name="Agronomy (Basel)">
        <title>A Draft Genome Sequence for Ensete ventricosum, the Drought-Tolerant Tree Against Hunger.</title>
        <authorList>
            <person name="Harrison J."/>
            <person name="Moore K.A."/>
            <person name="Paszkiewicz K."/>
            <person name="Jones T."/>
            <person name="Grant M."/>
            <person name="Ambacheew D."/>
            <person name="Muzemil S."/>
            <person name="Studholme D.J."/>
        </authorList>
    </citation>
    <scope>NUCLEOTIDE SEQUENCE [LARGE SCALE GENOMIC DNA]</scope>
</reference>
<comment type="caution">
    <text evidence="2">The sequence shown here is derived from an EMBL/GenBank/DDBJ whole genome shotgun (WGS) entry which is preliminary data.</text>
</comment>
<evidence type="ECO:0000313" key="3">
    <source>
        <dbReference type="Proteomes" id="UP000287651"/>
    </source>
</evidence>